<sequence>MKAAYLIIRRNRKIVVINQHKILNLAKDSLLILYIIFSIRVNVSPKLHSNVSWQYETLKALRQAKIVNITDEKLIIFLVVFIRPRNNTFVNNLINTRYCYERFKIAAMKNPISNDFQLFFCNGKEKEPPKRHREALQNSCCFARDTQFLN</sequence>
<evidence type="ECO:0000313" key="2">
    <source>
        <dbReference type="Proteomes" id="UP000054783"/>
    </source>
</evidence>
<dbReference type="Proteomes" id="UP000054783">
    <property type="component" value="Unassembled WGS sequence"/>
</dbReference>
<proteinExistence type="predicted"/>
<protein>
    <submittedName>
        <fullName evidence="1">Uncharacterized protein</fullName>
    </submittedName>
</protein>
<organism evidence="1 2">
    <name type="scientific">Trichinella patagoniensis</name>
    <dbReference type="NCBI Taxonomy" id="990121"/>
    <lineage>
        <taxon>Eukaryota</taxon>
        <taxon>Metazoa</taxon>
        <taxon>Ecdysozoa</taxon>
        <taxon>Nematoda</taxon>
        <taxon>Enoplea</taxon>
        <taxon>Dorylaimia</taxon>
        <taxon>Trichinellida</taxon>
        <taxon>Trichinellidae</taxon>
        <taxon>Trichinella</taxon>
    </lineage>
</organism>
<dbReference type="AlphaFoldDB" id="A0A0V1A3H7"/>
<keyword evidence="2" id="KW-1185">Reference proteome</keyword>
<accession>A0A0V1A3H7</accession>
<reference evidence="1 2" key="1">
    <citation type="submission" date="2015-01" db="EMBL/GenBank/DDBJ databases">
        <title>Evolution of Trichinella species and genotypes.</title>
        <authorList>
            <person name="Korhonen P.K."/>
            <person name="Edoardo P."/>
            <person name="Giuseppe L.R."/>
            <person name="Gasser R.B."/>
        </authorList>
    </citation>
    <scope>NUCLEOTIDE SEQUENCE [LARGE SCALE GENOMIC DNA]</scope>
    <source>
        <strain evidence="1">ISS2496</strain>
    </source>
</reference>
<name>A0A0V1A3H7_9BILA</name>
<dbReference type="EMBL" id="JYDQ01000036">
    <property type="protein sequence ID" value="KRY19357.1"/>
    <property type="molecule type" value="Genomic_DNA"/>
</dbReference>
<gene>
    <name evidence="1" type="ORF">T12_6959</name>
</gene>
<evidence type="ECO:0000313" key="1">
    <source>
        <dbReference type="EMBL" id="KRY19357.1"/>
    </source>
</evidence>
<comment type="caution">
    <text evidence="1">The sequence shown here is derived from an EMBL/GenBank/DDBJ whole genome shotgun (WGS) entry which is preliminary data.</text>
</comment>